<keyword evidence="3" id="KW-0804">Transcription</keyword>
<keyword evidence="2" id="KW-0238">DNA-binding</keyword>
<dbReference type="InterPro" id="IPR018062">
    <property type="entry name" value="HTH_AraC-typ_CS"/>
</dbReference>
<dbReference type="InterPro" id="IPR018060">
    <property type="entry name" value="HTH_AraC"/>
</dbReference>
<dbReference type="PANTHER" id="PTHR43280">
    <property type="entry name" value="ARAC-FAMILY TRANSCRIPTIONAL REGULATOR"/>
    <property type="match status" value="1"/>
</dbReference>
<gene>
    <name evidence="5" type="ORF">ABIE21_002399</name>
</gene>
<proteinExistence type="predicted"/>
<organism evidence="5 6">
    <name type="scientific">Conyzicola nivalis</name>
    <dbReference type="NCBI Taxonomy" id="1477021"/>
    <lineage>
        <taxon>Bacteria</taxon>
        <taxon>Bacillati</taxon>
        <taxon>Actinomycetota</taxon>
        <taxon>Actinomycetes</taxon>
        <taxon>Micrococcales</taxon>
        <taxon>Microbacteriaceae</taxon>
        <taxon>Conyzicola</taxon>
    </lineage>
</organism>
<accession>A0ABV2QPA8</accession>
<protein>
    <submittedName>
        <fullName evidence="5">AraC-like DNA-binding protein/uncharacterized cupin superfamily protein</fullName>
    </submittedName>
</protein>
<dbReference type="InterPro" id="IPR008579">
    <property type="entry name" value="UGlyAH_Cupin_dom"/>
</dbReference>
<sequence length="326" mass="35236">MVAWEPLAVATMRHVLDQAYGRIDLPDTALAQMAQHFLAPAESELRFAAERRLLGETALVTMTHSALRVVGPEAPDSRELVHIAFVLRGTVTITPKGGDVVALGPGGSCVVSDWSAVHLECSETVRGFHILLKSGRLADRGVHVRATRFTADIGRSLRAPLRGFALSVADASWNASTVGELVAERTIEDLVVGMFLEADGHSMDGEDLRAGLRGRALVEIAANHRDPRLTPAVVAARLSVSLRHLQRAFEHADQSVAHAIARRRAESAALMLVSPMASGHTMQQIAYDCGFSSAFELRAAFREHYAMLPSEYRNDARTPALALGRG</sequence>
<dbReference type="PROSITE" id="PS01124">
    <property type="entry name" value="HTH_ARAC_FAMILY_2"/>
    <property type="match status" value="1"/>
</dbReference>
<dbReference type="EMBL" id="JBEPSJ010000002">
    <property type="protein sequence ID" value="MET4582889.1"/>
    <property type="molecule type" value="Genomic_DNA"/>
</dbReference>
<dbReference type="SUPFAM" id="SSF46689">
    <property type="entry name" value="Homeodomain-like"/>
    <property type="match status" value="1"/>
</dbReference>
<dbReference type="InterPro" id="IPR009057">
    <property type="entry name" value="Homeodomain-like_sf"/>
</dbReference>
<reference evidence="5 6" key="1">
    <citation type="submission" date="2024-06" db="EMBL/GenBank/DDBJ databases">
        <title>Sorghum-associated microbial communities from plants grown in Nebraska, USA.</title>
        <authorList>
            <person name="Schachtman D."/>
        </authorList>
    </citation>
    <scope>NUCLEOTIDE SEQUENCE [LARGE SCALE GENOMIC DNA]</scope>
    <source>
        <strain evidence="5 6">2857</strain>
    </source>
</reference>
<evidence type="ECO:0000256" key="2">
    <source>
        <dbReference type="ARBA" id="ARBA00023125"/>
    </source>
</evidence>
<dbReference type="Proteomes" id="UP001549257">
    <property type="component" value="Unassembled WGS sequence"/>
</dbReference>
<evidence type="ECO:0000313" key="5">
    <source>
        <dbReference type="EMBL" id="MET4582889.1"/>
    </source>
</evidence>
<evidence type="ECO:0000256" key="3">
    <source>
        <dbReference type="ARBA" id="ARBA00023163"/>
    </source>
</evidence>
<dbReference type="Pfam" id="PF05899">
    <property type="entry name" value="Cupin_3"/>
    <property type="match status" value="1"/>
</dbReference>
<evidence type="ECO:0000313" key="6">
    <source>
        <dbReference type="Proteomes" id="UP001549257"/>
    </source>
</evidence>
<evidence type="ECO:0000256" key="1">
    <source>
        <dbReference type="ARBA" id="ARBA00023015"/>
    </source>
</evidence>
<dbReference type="Pfam" id="PF12833">
    <property type="entry name" value="HTH_18"/>
    <property type="match status" value="1"/>
</dbReference>
<comment type="caution">
    <text evidence="5">The sequence shown here is derived from an EMBL/GenBank/DDBJ whole genome shotgun (WGS) entry which is preliminary data.</text>
</comment>
<evidence type="ECO:0000259" key="4">
    <source>
        <dbReference type="PROSITE" id="PS01124"/>
    </source>
</evidence>
<keyword evidence="6" id="KW-1185">Reference proteome</keyword>
<feature type="domain" description="HTH araC/xylS-type" evidence="4">
    <location>
        <begin position="214"/>
        <end position="315"/>
    </location>
</feature>
<dbReference type="RefSeq" id="WP_354025043.1">
    <property type="nucleotide sequence ID" value="NZ_JBEPSJ010000002.1"/>
</dbReference>
<dbReference type="PROSITE" id="PS00041">
    <property type="entry name" value="HTH_ARAC_FAMILY_1"/>
    <property type="match status" value="1"/>
</dbReference>
<name>A0ABV2QPA8_9MICO</name>
<keyword evidence="1" id="KW-0805">Transcription regulation</keyword>
<dbReference type="PANTHER" id="PTHR43280:SF31">
    <property type="entry name" value="TRANSCRIPTIONAL REGULATORY PROTEIN"/>
    <property type="match status" value="1"/>
</dbReference>
<dbReference type="Gene3D" id="1.10.10.60">
    <property type="entry name" value="Homeodomain-like"/>
    <property type="match status" value="1"/>
</dbReference>
<dbReference type="SMART" id="SM00342">
    <property type="entry name" value="HTH_ARAC"/>
    <property type="match status" value="1"/>
</dbReference>